<evidence type="ECO:0000256" key="1">
    <source>
        <dbReference type="SAM" id="Phobius"/>
    </source>
</evidence>
<dbReference type="Proteomes" id="UP000003111">
    <property type="component" value="Unassembled WGS sequence"/>
</dbReference>
<dbReference type="HOGENOM" id="CLU_2784644_0_0_11"/>
<comment type="caution">
    <text evidence="2">The sequence shown here is derived from an EMBL/GenBank/DDBJ whole genome shotgun (WGS) entry which is preliminary data.</text>
</comment>
<dbReference type="AlphaFoldDB" id="E2SDD3"/>
<dbReference type="EMBL" id="ACLF03000006">
    <property type="protein sequence ID" value="EFQ82510.1"/>
    <property type="molecule type" value="Genomic_DNA"/>
</dbReference>
<dbReference type="RefSeq" id="WP_007076811.1">
    <property type="nucleotide sequence ID" value="NZ_CM001024.1"/>
</dbReference>
<reference evidence="2" key="1">
    <citation type="submission" date="2010-08" db="EMBL/GenBank/DDBJ databases">
        <authorList>
            <person name="Muzny D."/>
            <person name="Qin X."/>
            <person name="Buhay C."/>
            <person name="Dugan-Rocha S."/>
            <person name="Ding Y."/>
            <person name="Chen G."/>
            <person name="Hawes A."/>
            <person name="Holder M."/>
            <person name="Jhangiani S."/>
            <person name="Johnson A."/>
            <person name="Khan Z."/>
            <person name="Li Z."/>
            <person name="Liu W."/>
            <person name="Liu X."/>
            <person name="Perez L."/>
            <person name="Shen H."/>
            <person name="Wang Q."/>
            <person name="Watt J."/>
            <person name="Xi L."/>
            <person name="Xin Y."/>
            <person name="Zhou J."/>
            <person name="Deng J."/>
            <person name="Jiang H."/>
            <person name="Liu Y."/>
            <person name="Qu J."/>
            <person name="Song X.-Z."/>
            <person name="Zhang L."/>
            <person name="Villasana D."/>
            <person name="Johnson A."/>
            <person name="Liu J."/>
            <person name="Liyanage D."/>
            <person name="Lorensuhewa L."/>
            <person name="Robinson T."/>
            <person name="Song A."/>
            <person name="Song B.-B."/>
            <person name="Dinh H."/>
            <person name="Thornton R."/>
            <person name="Coyle M."/>
            <person name="Francisco L."/>
            <person name="Jackson L."/>
            <person name="Javaid M."/>
            <person name="Korchina V."/>
            <person name="Kovar C."/>
            <person name="Mata R."/>
            <person name="Mathew T."/>
            <person name="Ngo R."/>
            <person name="Nguyen L."/>
            <person name="Nguyen N."/>
            <person name="Okwuonu G."/>
            <person name="Ongeri F."/>
            <person name="Pham C."/>
            <person name="Simmons D."/>
            <person name="Wilczek-Boney K."/>
            <person name="Hale W."/>
            <person name="Jakkamsetti A."/>
            <person name="Pham P."/>
            <person name="Ruth R."/>
            <person name="San Lucas F."/>
            <person name="Warren J."/>
            <person name="Zhang J."/>
            <person name="Zhao Z."/>
            <person name="Zhou C."/>
            <person name="Zhu D."/>
            <person name="Lee S."/>
            <person name="Bess C."/>
            <person name="Blankenburg K."/>
            <person name="Forbes L."/>
            <person name="Fu Q."/>
            <person name="Gubbala S."/>
            <person name="Hirani K."/>
            <person name="Jayaseelan J.C."/>
            <person name="Lara F."/>
            <person name="Munidasa M."/>
            <person name="Palculict T."/>
            <person name="Patil S."/>
            <person name="Pu L.-L."/>
            <person name="Saada N."/>
            <person name="Tang L."/>
            <person name="Weissenberger G."/>
            <person name="Zhu Y."/>
            <person name="Hemphill L."/>
            <person name="Shang Y."/>
            <person name="Youmans B."/>
            <person name="Ayvaz T."/>
            <person name="Ross M."/>
            <person name="Santibanez J."/>
            <person name="Aqrawi P."/>
            <person name="Gross S."/>
            <person name="Joshi V."/>
            <person name="Fowler G."/>
            <person name="Nazareth L."/>
            <person name="Reid J."/>
            <person name="Worley K."/>
            <person name="Petrosino J."/>
            <person name="Highlander S."/>
            <person name="Gibbs R."/>
        </authorList>
    </citation>
    <scope>NUCLEOTIDE SEQUENCE [LARGE SCALE GENOMIC DNA]</scope>
    <source>
        <strain evidence="2">DSM 15272</strain>
    </source>
</reference>
<gene>
    <name evidence="2" type="ORF">HMPREF0063_11719</name>
</gene>
<evidence type="ECO:0000313" key="3">
    <source>
        <dbReference type="Proteomes" id="UP000003111"/>
    </source>
</evidence>
<dbReference type="STRING" id="585531.HMPREF0063_11719"/>
<evidence type="ECO:0000313" key="2">
    <source>
        <dbReference type="EMBL" id="EFQ82510.1"/>
    </source>
</evidence>
<organism evidence="2 3">
    <name type="scientific">Aeromicrobium marinum DSM 15272</name>
    <dbReference type="NCBI Taxonomy" id="585531"/>
    <lineage>
        <taxon>Bacteria</taxon>
        <taxon>Bacillati</taxon>
        <taxon>Actinomycetota</taxon>
        <taxon>Actinomycetes</taxon>
        <taxon>Propionibacteriales</taxon>
        <taxon>Nocardioidaceae</taxon>
        <taxon>Aeromicrobium</taxon>
    </lineage>
</organism>
<feature type="transmembrane region" description="Helical" evidence="1">
    <location>
        <begin position="20"/>
        <end position="40"/>
    </location>
</feature>
<protein>
    <submittedName>
        <fullName evidence="2">Uncharacterized protein</fullName>
    </submittedName>
</protein>
<proteinExistence type="predicted"/>
<name>E2SDD3_9ACTN</name>
<keyword evidence="1" id="KW-1133">Transmembrane helix</keyword>
<sequence length="68" mass="7699">MTEVLAAVQDAVWQAHHPLLLAIPAFVPAIVIAGVVVYVARKDRREEREERELLERALDDLPEDLEDP</sequence>
<keyword evidence="1" id="KW-0812">Transmembrane</keyword>
<keyword evidence="3" id="KW-1185">Reference proteome</keyword>
<keyword evidence="1" id="KW-0472">Membrane</keyword>
<dbReference type="eggNOG" id="ENOG502ZVX3">
    <property type="taxonomic scope" value="Bacteria"/>
</dbReference>
<accession>E2SDD3</accession>